<comment type="similarity">
    <text evidence="1">Belongs to the aldehyde dehydrogenase family.</text>
</comment>
<comment type="catalytic activity">
    <reaction evidence="4">
        <text>an aldehyde + NAD(+) + H2O = a carboxylate + NADH + 2 H(+)</text>
        <dbReference type="Rhea" id="RHEA:16185"/>
        <dbReference type="ChEBI" id="CHEBI:15377"/>
        <dbReference type="ChEBI" id="CHEBI:15378"/>
        <dbReference type="ChEBI" id="CHEBI:17478"/>
        <dbReference type="ChEBI" id="CHEBI:29067"/>
        <dbReference type="ChEBI" id="CHEBI:57540"/>
        <dbReference type="ChEBI" id="CHEBI:57945"/>
        <dbReference type="EC" id="1.2.1.3"/>
    </reaction>
</comment>
<accession>A0A368C0D3</accession>
<evidence type="ECO:0000256" key="4">
    <source>
        <dbReference type="ARBA" id="ARBA00049194"/>
    </source>
</evidence>
<dbReference type="Gene3D" id="3.40.605.10">
    <property type="entry name" value="Aldehyde Dehydrogenase, Chain A, domain 1"/>
    <property type="match status" value="1"/>
</dbReference>
<comment type="caution">
    <text evidence="6">The sequence shown here is derived from an EMBL/GenBank/DDBJ whole genome shotgun (WGS) entry which is preliminary data.</text>
</comment>
<dbReference type="FunFam" id="3.40.309.10:FF:000012">
    <property type="entry name" value="Betaine aldehyde dehydrogenase"/>
    <property type="match status" value="1"/>
</dbReference>
<evidence type="ECO:0000256" key="1">
    <source>
        <dbReference type="ARBA" id="ARBA00009986"/>
    </source>
</evidence>
<dbReference type="AlphaFoldDB" id="A0A368C0D3"/>
<dbReference type="SUPFAM" id="SSF53720">
    <property type="entry name" value="ALDH-like"/>
    <property type="match status" value="1"/>
</dbReference>
<dbReference type="InterPro" id="IPR016160">
    <property type="entry name" value="Ald_DH_CS_CYS"/>
</dbReference>
<dbReference type="EMBL" id="QOPE01000001">
    <property type="protein sequence ID" value="RCL42825.1"/>
    <property type="molecule type" value="Genomic_DNA"/>
</dbReference>
<dbReference type="FunFam" id="3.40.605.10:FF:000007">
    <property type="entry name" value="NAD/NADP-dependent betaine aldehyde dehydrogenase"/>
    <property type="match status" value="1"/>
</dbReference>
<evidence type="ECO:0000313" key="6">
    <source>
        <dbReference type="EMBL" id="RCL42825.1"/>
    </source>
</evidence>
<evidence type="ECO:0000256" key="2">
    <source>
        <dbReference type="ARBA" id="ARBA00023002"/>
    </source>
</evidence>
<dbReference type="Gene3D" id="3.40.309.10">
    <property type="entry name" value="Aldehyde Dehydrogenase, Chain A, domain 2"/>
    <property type="match status" value="1"/>
</dbReference>
<feature type="domain" description="Aldehyde dehydrogenase" evidence="5">
    <location>
        <begin position="13"/>
        <end position="471"/>
    </location>
</feature>
<dbReference type="GO" id="GO:0004029">
    <property type="term" value="F:aldehyde dehydrogenase (NAD+) activity"/>
    <property type="evidence" value="ECO:0007669"/>
    <property type="project" value="UniProtKB-EC"/>
</dbReference>
<dbReference type="Proteomes" id="UP000253307">
    <property type="component" value="Unassembled WGS sequence"/>
</dbReference>
<dbReference type="PANTHER" id="PTHR42804">
    <property type="entry name" value="ALDEHYDE DEHYDROGENASE"/>
    <property type="match status" value="1"/>
</dbReference>
<evidence type="ECO:0000313" key="7">
    <source>
        <dbReference type="Proteomes" id="UP000253307"/>
    </source>
</evidence>
<evidence type="ECO:0000256" key="3">
    <source>
        <dbReference type="ARBA" id="ARBA00024226"/>
    </source>
</evidence>
<gene>
    <name evidence="6" type="ORF">DBW96_00005</name>
</gene>
<dbReference type="Pfam" id="PF00171">
    <property type="entry name" value="Aldedh"/>
    <property type="match status" value="1"/>
</dbReference>
<dbReference type="CDD" id="cd07138">
    <property type="entry name" value="ALDH_CddD_SSP0762"/>
    <property type="match status" value="1"/>
</dbReference>
<organism evidence="6 7">
    <name type="scientific">SAR86 cluster bacterium</name>
    <dbReference type="NCBI Taxonomy" id="2030880"/>
    <lineage>
        <taxon>Bacteria</taxon>
        <taxon>Pseudomonadati</taxon>
        <taxon>Pseudomonadota</taxon>
        <taxon>Gammaproteobacteria</taxon>
        <taxon>SAR86 cluster</taxon>
    </lineage>
</organism>
<dbReference type="InterPro" id="IPR016162">
    <property type="entry name" value="Ald_DH_N"/>
</dbReference>
<evidence type="ECO:0000259" key="5">
    <source>
        <dbReference type="Pfam" id="PF00171"/>
    </source>
</evidence>
<reference evidence="6 7" key="1">
    <citation type="journal article" date="2018" name="Microbiome">
        <title>Fine metagenomic profile of the Mediterranean stratified and mixed water columns revealed by assembly and recruitment.</title>
        <authorList>
            <person name="Haro-Moreno J.M."/>
            <person name="Lopez-Perez M."/>
            <person name="De La Torre J.R."/>
            <person name="Picazo A."/>
            <person name="Camacho A."/>
            <person name="Rodriguez-Valera F."/>
        </authorList>
    </citation>
    <scope>NUCLEOTIDE SEQUENCE [LARGE SCALE GENOMIC DNA]</scope>
    <source>
        <strain evidence="6">MED-G82</strain>
    </source>
</reference>
<dbReference type="InterPro" id="IPR015590">
    <property type="entry name" value="Aldehyde_DH_dom"/>
</dbReference>
<proteinExistence type="inferred from homology"/>
<sequence length="474" mass="50759">MKEEHRFYINGKWVKSSSSELIEIENPSSEEIIGTISSGTREDIDLAVASAKNAFQSFAFSSKDERVALLEEIIKNYEASSEDLAVCISEEMGAPLWLSQVAQVASGLGHFKDTLAVLKDFEFESQENHYLLIKEPIGVVGMITPWNWPMNQMCTKIASALAAGCTMVLKPSEITPFCAVKLTEILDKSNLPKGVYNLVHGYGPVVGAALSEHPDVDMMHFTGSTRAGVAVAQASAPTVKRVAQELGGKSANIILEDANLEKAVAAGANHCFLNTGQSCNAPTRMLVHSSQYDEAVEIAKNVADSIVVGKPTDDGVRIGPISNRTQYEKVKRLIDIGVEEGATLVCGGTELPDGFNSGFFIKPTIFSNVTNDMTIAKEEIFGPVLCMLSYESEDEAVSIANDTPYGLAGYVQSENFDHAKEVATKIRAGQISINGGSNAGPAAPFGGFKTSGNGREHGRLGLVECLETKAIIGN</sequence>
<dbReference type="InterPro" id="IPR016161">
    <property type="entry name" value="Ald_DH/histidinol_DH"/>
</dbReference>
<name>A0A368C0D3_9GAMM</name>
<dbReference type="PANTHER" id="PTHR42804:SF1">
    <property type="entry name" value="ALDEHYDE DEHYDROGENASE-RELATED"/>
    <property type="match status" value="1"/>
</dbReference>
<protein>
    <recommendedName>
        <fullName evidence="3">aldehyde dehydrogenase (NAD(+))</fullName>
        <ecNumber evidence="3">1.2.1.3</ecNumber>
    </recommendedName>
</protein>
<keyword evidence="2" id="KW-0560">Oxidoreductase</keyword>
<dbReference type="EC" id="1.2.1.3" evidence="3"/>
<dbReference type="PROSITE" id="PS00070">
    <property type="entry name" value="ALDEHYDE_DEHYDR_CYS"/>
    <property type="match status" value="1"/>
</dbReference>
<dbReference type="InterPro" id="IPR016163">
    <property type="entry name" value="Ald_DH_C"/>
</dbReference>